<dbReference type="Proteomes" id="UP001164250">
    <property type="component" value="Chromosome 8"/>
</dbReference>
<name>A0ACC1AXE1_9ROSI</name>
<proteinExistence type="predicted"/>
<comment type="caution">
    <text evidence="1">The sequence shown here is derived from an EMBL/GenBank/DDBJ whole genome shotgun (WGS) entry which is preliminary data.</text>
</comment>
<accession>A0ACC1AXE1</accession>
<evidence type="ECO:0000313" key="1">
    <source>
        <dbReference type="EMBL" id="KAJ0091315.1"/>
    </source>
</evidence>
<organism evidence="1 2">
    <name type="scientific">Pistacia atlantica</name>
    <dbReference type="NCBI Taxonomy" id="434234"/>
    <lineage>
        <taxon>Eukaryota</taxon>
        <taxon>Viridiplantae</taxon>
        <taxon>Streptophyta</taxon>
        <taxon>Embryophyta</taxon>
        <taxon>Tracheophyta</taxon>
        <taxon>Spermatophyta</taxon>
        <taxon>Magnoliopsida</taxon>
        <taxon>eudicotyledons</taxon>
        <taxon>Gunneridae</taxon>
        <taxon>Pentapetalae</taxon>
        <taxon>rosids</taxon>
        <taxon>malvids</taxon>
        <taxon>Sapindales</taxon>
        <taxon>Anacardiaceae</taxon>
        <taxon>Pistacia</taxon>
    </lineage>
</organism>
<sequence>MVFFWLPKEVASSFIVLESSLVRDYVVIKSSRKLIQGIKVNSLVLQKVGSVVSSTSRRFYLTNGVESQIVRLLYLDVDLLGLRLRPPNSNLDSSKEFQLRHIEGLRITLNNAGRLPINKLRDSNSSNIDFSELPLEDESQALLAQSLQSQAKKFKTMVAVVHASYLAGLSEHWNTPIPDKVKDLIGESVTSCKDDGDISNHMDKKRSLSNKPVMAVVLEQLLF</sequence>
<dbReference type="EMBL" id="CM047904">
    <property type="protein sequence ID" value="KAJ0091315.1"/>
    <property type="molecule type" value="Genomic_DNA"/>
</dbReference>
<protein>
    <submittedName>
        <fullName evidence="1">Uncharacterized protein</fullName>
    </submittedName>
</protein>
<evidence type="ECO:0000313" key="2">
    <source>
        <dbReference type="Proteomes" id="UP001164250"/>
    </source>
</evidence>
<reference evidence="2" key="1">
    <citation type="journal article" date="2023" name="G3 (Bethesda)">
        <title>Genome assembly and association tests identify interacting loci associated with vigor, precocity, and sex in interspecific pistachio rootstocks.</title>
        <authorList>
            <person name="Palmer W."/>
            <person name="Jacygrad E."/>
            <person name="Sagayaradj S."/>
            <person name="Cavanaugh K."/>
            <person name="Han R."/>
            <person name="Bertier L."/>
            <person name="Beede B."/>
            <person name="Kafkas S."/>
            <person name="Golino D."/>
            <person name="Preece J."/>
            <person name="Michelmore R."/>
        </authorList>
    </citation>
    <scope>NUCLEOTIDE SEQUENCE [LARGE SCALE GENOMIC DNA]</scope>
</reference>
<gene>
    <name evidence="1" type="ORF">Patl1_14635</name>
</gene>
<keyword evidence="2" id="KW-1185">Reference proteome</keyword>